<dbReference type="Gene3D" id="3.40.50.1950">
    <property type="entry name" value="Flavin prenyltransferase-like"/>
    <property type="match status" value="1"/>
</dbReference>
<dbReference type="InterPro" id="IPR036551">
    <property type="entry name" value="Flavin_trans-like"/>
</dbReference>
<organism evidence="2 3">
    <name type="scientific">Candidatus Akkermansia intestinigallinarum</name>
    <dbReference type="NCBI Taxonomy" id="2838431"/>
    <lineage>
        <taxon>Bacteria</taxon>
        <taxon>Pseudomonadati</taxon>
        <taxon>Verrucomicrobiota</taxon>
        <taxon>Verrucomicrobiia</taxon>
        <taxon>Verrucomicrobiales</taxon>
        <taxon>Akkermansiaceae</taxon>
        <taxon>Akkermansia</taxon>
    </lineage>
</organism>
<dbReference type="GO" id="GO:0071513">
    <property type="term" value="C:phosphopantothenoylcysteine decarboxylase complex"/>
    <property type="evidence" value="ECO:0007669"/>
    <property type="project" value="TreeGrafter"/>
</dbReference>
<feature type="non-terminal residue" evidence="2">
    <location>
        <position position="144"/>
    </location>
</feature>
<dbReference type="GO" id="GO:0010181">
    <property type="term" value="F:FMN binding"/>
    <property type="evidence" value="ECO:0007669"/>
    <property type="project" value="TreeGrafter"/>
</dbReference>
<evidence type="ECO:0000313" key="2">
    <source>
        <dbReference type="EMBL" id="HIX19791.1"/>
    </source>
</evidence>
<dbReference type="Pfam" id="PF02441">
    <property type="entry name" value="Flavoprotein"/>
    <property type="match status" value="1"/>
</dbReference>
<evidence type="ECO:0000313" key="3">
    <source>
        <dbReference type="Proteomes" id="UP000823964"/>
    </source>
</evidence>
<name>A0A9D2AHV0_9BACT</name>
<protein>
    <submittedName>
        <fullName evidence="2">Phosphopantothenoylcysteine decarboxylase</fullName>
    </submittedName>
</protein>
<reference evidence="2" key="1">
    <citation type="journal article" date="2021" name="PeerJ">
        <title>Extensive microbial diversity within the chicken gut microbiome revealed by metagenomics and culture.</title>
        <authorList>
            <person name="Gilroy R."/>
            <person name="Ravi A."/>
            <person name="Getino M."/>
            <person name="Pursley I."/>
            <person name="Horton D.L."/>
            <person name="Alikhan N.F."/>
            <person name="Baker D."/>
            <person name="Gharbi K."/>
            <person name="Hall N."/>
            <person name="Watson M."/>
            <person name="Adriaenssens E.M."/>
            <person name="Foster-Nyarko E."/>
            <person name="Jarju S."/>
            <person name="Secka A."/>
            <person name="Antonio M."/>
            <person name="Oren A."/>
            <person name="Chaudhuri R.R."/>
            <person name="La Ragione R."/>
            <person name="Hildebrand F."/>
            <person name="Pallen M.J."/>
        </authorList>
    </citation>
    <scope>NUCLEOTIDE SEQUENCE</scope>
    <source>
        <strain evidence="2">14975</strain>
    </source>
</reference>
<dbReference type="EMBL" id="DXFQ01000070">
    <property type="protein sequence ID" value="HIX19791.1"/>
    <property type="molecule type" value="Genomic_DNA"/>
</dbReference>
<dbReference type="Proteomes" id="UP000823964">
    <property type="component" value="Unassembled WGS sequence"/>
</dbReference>
<accession>A0A9D2AHV0</accession>
<dbReference type="PANTHER" id="PTHR14359:SF6">
    <property type="entry name" value="PHOSPHOPANTOTHENOYLCYSTEINE DECARBOXYLASE"/>
    <property type="match status" value="1"/>
</dbReference>
<reference evidence="2" key="2">
    <citation type="submission" date="2021-04" db="EMBL/GenBank/DDBJ databases">
        <authorList>
            <person name="Gilroy R."/>
        </authorList>
    </citation>
    <scope>NUCLEOTIDE SEQUENCE</scope>
    <source>
        <strain evidence="2">14975</strain>
    </source>
</reference>
<dbReference type="AlphaFoldDB" id="A0A9D2AHV0"/>
<dbReference type="PANTHER" id="PTHR14359">
    <property type="entry name" value="HOMO-OLIGOMERIC FLAVIN CONTAINING CYS DECARBOXYLASE FAMILY"/>
    <property type="match status" value="1"/>
</dbReference>
<evidence type="ECO:0000259" key="1">
    <source>
        <dbReference type="Pfam" id="PF02441"/>
    </source>
</evidence>
<dbReference type="SUPFAM" id="SSF52507">
    <property type="entry name" value="Homo-oligomeric flavin-containing Cys decarboxylases, HFCD"/>
    <property type="match status" value="1"/>
</dbReference>
<sequence>MACVILGVCGSIAACKAPDVASWLVKQGHEVHCVCTPTALRFVTPLTLMTLSRQPVISSFEDETGSWVPVHIDLARRADLLVVLAATANTLACMAHGLAPNALTSLYLANRAPVMIFPAMNGQMWEHPATQANAETLRRRPQHS</sequence>
<dbReference type="GO" id="GO:0015937">
    <property type="term" value="P:coenzyme A biosynthetic process"/>
    <property type="evidence" value="ECO:0007669"/>
    <property type="project" value="TreeGrafter"/>
</dbReference>
<dbReference type="GO" id="GO:0004633">
    <property type="term" value="F:phosphopantothenoylcysteine decarboxylase activity"/>
    <property type="evidence" value="ECO:0007669"/>
    <property type="project" value="TreeGrafter"/>
</dbReference>
<proteinExistence type="predicted"/>
<dbReference type="InterPro" id="IPR003382">
    <property type="entry name" value="Flavoprotein"/>
</dbReference>
<feature type="domain" description="Flavoprotein" evidence="1">
    <location>
        <begin position="4"/>
        <end position="137"/>
    </location>
</feature>
<comment type="caution">
    <text evidence="2">The sequence shown here is derived from an EMBL/GenBank/DDBJ whole genome shotgun (WGS) entry which is preliminary data.</text>
</comment>
<gene>
    <name evidence="2" type="ORF">H9862_04215</name>
</gene>